<dbReference type="GO" id="GO:0016740">
    <property type="term" value="F:transferase activity"/>
    <property type="evidence" value="ECO:0007669"/>
    <property type="project" value="UniProtKB-KW"/>
</dbReference>
<dbReference type="InterPro" id="IPR001173">
    <property type="entry name" value="Glyco_trans_2-like"/>
</dbReference>
<dbReference type="Pfam" id="PF00535">
    <property type="entry name" value="Glycos_transf_2"/>
    <property type="match status" value="1"/>
</dbReference>
<dbReference type="Gene3D" id="3.90.550.10">
    <property type="entry name" value="Spore Coat Polysaccharide Biosynthesis Protein SpsA, Chain A"/>
    <property type="match status" value="1"/>
</dbReference>
<evidence type="ECO:0000256" key="1">
    <source>
        <dbReference type="ARBA" id="ARBA00006739"/>
    </source>
</evidence>
<dbReference type="PANTHER" id="PTHR43685">
    <property type="entry name" value="GLYCOSYLTRANSFERASE"/>
    <property type="match status" value="1"/>
</dbReference>
<feature type="domain" description="Glycosyltransferase 2-like" evidence="2">
    <location>
        <begin position="5"/>
        <end position="135"/>
    </location>
</feature>
<comment type="caution">
    <text evidence="3">The sequence shown here is derived from an EMBL/GenBank/DDBJ whole genome shotgun (WGS) entry which is preliminary data.</text>
</comment>
<dbReference type="AlphaFoldDB" id="A0A6L2ZUY5"/>
<evidence type="ECO:0000313" key="3">
    <source>
        <dbReference type="EMBL" id="GFO51224.1"/>
    </source>
</evidence>
<organism evidence="3 4">
    <name type="scientific">Lactococcus garvieae</name>
    <dbReference type="NCBI Taxonomy" id="1363"/>
    <lineage>
        <taxon>Bacteria</taxon>
        <taxon>Bacillati</taxon>
        <taxon>Bacillota</taxon>
        <taxon>Bacilli</taxon>
        <taxon>Lactobacillales</taxon>
        <taxon>Streptococcaceae</taxon>
        <taxon>Lactococcus</taxon>
    </lineage>
</organism>
<evidence type="ECO:0000259" key="2">
    <source>
        <dbReference type="Pfam" id="PF00535"/>
    </source>
</evidence>
<gene>
    <name evidence="3" type="primary">rgpB</name>
    <name evidence="3" type="ORF">ikelab_04990</name>
</gene>
<proteinExistence type="inferred from homology"/>
<protein>
    <submittedName>
        <fullName evidence="3">Rhamnosyltransferase</fullName>
    </submittedName>
</protein>
<name>A0A6L2ZUY5_9LACT</name>
<sequence>MKVNILMSTYNGEKYVGQQIESIQKQSFTEWNLLVRDDGSKDKTCDIVASYAQLDPRIQLIQAENKGVIESFYELAKYNQADYYFFCDQDDYWLPEKLQTILDEAVKHDNKKAKLYYTDLKIVDKNLHIINESMIRSQSGHANTKLVQELTENSVTGCTMMANNALIRLWKDTSDIIMHDWYLALLAASQEGLIYIDQPTILYRQHEDNVLGARTLNKRIKKWLRPYLWFKKYWWLIIESQNQAKKLLVDDIQISEENRDLIQNYISILEQNQSTRCAWIKKHNLRKNKSGHTRIFRALIITKFAYKAFLRSDRKDIK</sequence>
<dbReference type="GeneID" id="61073121"/>
<dbReference type="InterPro" id="IPR029044">
    <property type="entry name" value="Nucleotide-diphossugar_trans"/>
</dbReference>
<dbReference type="PANTHER" id="PTHR43685:SF11">
    <property type="entry name" value="GLYCOSYLTRANSFERASE TAGX-RELATED"/>
    <property type="match status" value="1"/>
</dbReference>
<dbReference type="SUPFAM" id="SSF53448">
    <property type="entry name" value="Nucleotide-diphospho-sugar transferases"/>
    <property type="match status" value="1"/>
</dbReference>
<reference evidence="3 4" key="1">
    <citation type="submission" date="2020-06" db="EMBL/GenBank/DDBJ databases">
        <title>Draft genome sequence of Lactic acid bacteria from Okinawan-style tofu.</title>
        <authorList>
            <person name="Takara I."/>
            <person name="Ikematsu S."/>
        </authorList>
    </citation>
    <scope>NUCLEOTIDE SEQUENCE [LARGE SCALE GENOMIC DNA]</scope>
    <source>
        <strain evidence="4">lg38</strain>
    </source>
</reference>
<dbReference type="Proteomes" id="UP000504756">
    <property type="component" value="Unassembled WGS sequence"/>
</dbReference>
<dbReference type="InterPro" id="IPR050834">
    <property type="entry name" value="Glycosyltransf_2"/>
</dbReference>
<accession>A0A6L2ZUY5</accession>
<comment type="similarity">
    <text evidence="1">Belongs to the glycosyltransferase 2 family.</text>
</comment>
<keyword evidence="3" id="KW-0808">Transferase</keyword>
<evidence type="ECO:0000313" key="4">
    <source>
        <dbReference type="Proteomes" id="UP000504756"/>
    </source>
</evidence>
<dbReference type="CDD" id="cd04196">
    <property type="entry name" value="GT_2_like_d"/>
    <property type="match status" value="1"/>
</dbReference>
<dbReference type="RefSeq" id="WP_080719668.1">
    <property type="nucleotide sequence ID" value="NZ_AP027239.1"/>
</dbReference>
<dbReference type="EMBL" id="BLXU01000002">
    <property type="protein sequence ID" value="GFO51224.1"/>
    <property type="molecule type" value="Genomic_DNA"/>
</dbReference>